<keyword evidence="3" id="KW-1185">Reference proteome</keyword>
<dbReference type="AlphaFoldDB" id="I0KFK7"/>
<dbReference type="eggNOG" id="COG2329">
    <property type="taxonomic scope" value="Bacteria"/>
</dbReference>
<name>I0KFK7_9BACT</name>
<dbReference type="OrthoDB" id="9798439at2"/>
<accession>I0KFK7</accession>
<sequence length="117" mass="13687">MIAVLFEAFPAEGKWDEYLDIAAELRPELSKLPGFIAIERFQSLTNPKKVLSLSFWQDESAISQWRAMEKHRIAQKQGRESVFEHYRLRVASVLRDYGMTEREQAPLDSQVIHNEQH</sequence>
<dbReference type="PANTHER" id="PTHR37811">
    <property type="entry name" value="BLL5343 PROTEIN"/>
    <property type="match status" value="1"/>
</dbReference>
<dbReference type="InterPro" id="IPR007138">
    <property type="entry name" value="ABM_dom"/>
</dbReference>
<gene>
    <name evidence="2" type="ORF">FAES_4911</name>
</gene>
<organism evidence="2 3">
    <name type="scientific">Fibrella aestuarina BUZ 2</name>
    <dbReference type="NCBI Taxonomy" id="1166018"/>
    <lineage>
        <taxon>Bacteria</taxon>
        <taxon>Pseudomonadati</taxon>
        <taxon>Bacteroidota</taxon>
        <taxon>Cytophagia</taxon>
        <taxon>Cytophagales</taxon>
        <taxon>Spirosomataceae</taxon>
        <taxon>Fibrella</taxon>
    </lineage>
</organism>
<evidence type="ECO:0000313" key="3">
    <source>
        <dbReference type="Proteomes" id="UP000011058"/>
    </source>
</evidence>
<dbReference type="SUPFAM" id="SSF54909">
    <property type="entry name" value="Dimeric alpha+beta barrel"/>
    <property type="match status" value="1"/>
</dbReference>
<dbReference type="InterPro" id="IPR052936">
    <property type="entry name" value="Jasmonate_Hydroxylase-like"/>
</dbReference>
<dbReference type="InterPro" id="IPR011008">
    <property type="entry name" value="Dimeric_a/b-barrel"/>
</dbReference>
<dbReference type="Proteomes" id="UP000011058">
    <property type="component" value="Chromosome"/>
</dbReference>
<dbReference type="PANTHER" id="PTHR37811:SF2">
    <property type="entry name" value="ABM DOMAIN-CONTAINING PROTEIN"/>
    <property type="match status" value="1"/>
</dbReference>
<proteinExistence type="predicted"/>
<evidence type="ECO:0000313" key="2">
    <source>
        <dbReference type="EMBL" id="CCH02910.1"/>
    </source>
</evidence>
<dbReference type="HOGENOM" id="CLU_127039_0_1_10"/>
<dbReference type="PATRIC" id="fig|1166018.3.peg.1881"/>
<protein>
    <recommendedName>
        <fullName evidence="1">ABM domain-containing protein</fullName>
    </recommendedName>
</protein>
<evidence type="ECO:0000259" key="1">
    <source>
        <dbReference type="PROSITE" id="PS51725"/>
    </source>
</evidence>
<dbReference type="PROSITE" id="PS51725">
    <property type="entry name" value="ABM"/>
    <property type="match status" value="1"/>
</dbReference>
<dbReference type="EMBL" id="HE796683">
    <property type="protein sequence ID" value="CCH02910.1"/>
    <property type="molecule type" value="Genomic_DNA"/>
</dbReference>
<reference evidence="2 3" key="1">
    <citation type="journal article" date="2012" name="J. Bacteriol.">
        <title>Genome Sequence of Fibrella aestuarina BUZ 2T, a Filamentous Marine Bacterium.</title>
        <authorList>
            <person name="Filippini M."/>
            <person name="Qi W."/>
            <person name="Blom J."/>
            <person name="Goesmann A."/>
            <person name="Smits T.H."/>
            <person name="Bagheri H.C."/>
        </authorList>
    </citation>
    <scope>NUCLEOTIDE SEQUENCE [LARGE SCALE GENOMIC DNA]</scope>
    <source>
        <strain evidence="3">BUZ 2T</strain>
    </source>
</reference>
<dbReference type="Gene3D" id="3.30.70.100">
    <property type="match status" value="1"/>
</dbReference>
<dbReference type="STRING" id="1166018.FAES_4911"/>
<dbReference type="RefSeq" id="WP_015334009.1">
    <property type="nucleotide sequence ID" value="NC_020054.1"/>
</dbReference>
<dbReference type="Pfam" id="PF03992">
    <property type="entry name" value="ABM"/>
    <property type="match status" value="1"/>
</dbReference>
<dbReference type="KEGG" id="fae:FAES_4911"/>
<feature type="domain" description="ABM" evidence="1">
    <location>
        <begin position="2"/>
        <end position="90"/>
    </location>
</feature>